<dbReference type="Pfam" id="PF08385">
    <property type="entry name" value="DHC_N1"/>
    <property type="match status" value="1"/>
</dbReference>
<sequence>LHRNKPPIAGSIEWVDEMKDRINEPLDAFTKLDYAAKETDDGKRVLAKHEELIQLLDKFAKSIFDDWSKNVGQAANFNLKQNLLTRNTDSQIITTNFDPQLIGVLREVKYMQQTKTGSSDQVPEEATKMYQENEKFVNYVTNLDYTTKSYNKIRLTILDVEKPLVEKQLEEIDKKLLRAEKELSWSTAGRV</sequence>
<dbReference type="GO" id="GO:0005858">
    <property type="term" value="C:axonemal dynein complex"/>
    <property type="evidence" value="ECO:0007669"/>
    <property type="project" value="TreeGrafter"/>
</dbReference>
<protein>
    <recommendedName>
        <fullName evidence="1">Dynein heavy chain tail domain-containing protein</fullName>
    </recommendedName>
</protein>
<dbReference type="GO" id="GO:0007018">
    <property type="term" value="P:microtubule-based movement"/>
    <property type="evidence" value="ECO:0007669"/>
    <property type="project" value="InterPro"/>
</dbReference>
<comment type="caution">
    <text evidence="2">The sequence shown here is derived from an EMBL/GenBank/DDBJ whole genome shotgun (WGS) entry which is preliminary data.</text>
</comment>
<dbReference type="GO" id="GO:0051959">
    <property type="term" value="F:dynein light intermediate chain binding"/>
    <property type="evidence" value="ECO:0007669"/>
    <property type="project" value="InterPro"/>
</dbReference>
<reference evidence="2" key="1">
    <citation type="submission" date="2021-02" db="EMBL/GenBank/DDBJ databases">
        <authorList>
            <person name="Nowell W R."/>
        </authorList>
    </citation>
    <scope>NUCLEOTIDE SEQUENCE</scope>
</reference>
<dbReference type="EMBL" id="CAJOBI010320134">
    <property type="protein sequence ID" value="CAF5183720.1"/>
    <property type="molecule type" value="Genomic_DNA"/>
</dbReference>
<feature type="non-terminal residue" evidence="2">
    <location>
        <position position="1"/>
    </location>
</feature>
<evidence type="ECO:0000313" key="2">
    <source>
        <dbReference type="EMBL" id="CAF5183720.1"/>
    </source>
</evidence>
<organism evidence="2 3">
    <name type="scientific">Rotaria magnacalcarata</name>
    <dbReference type="NCBI Taxonomy" id="392030"/>
    <lineage>
        <taxon>Eukaryota</taxon>
        <taxon>Metazoa</taxon>
        <taxon>Spiralia</taxon>
        <taxon>Gnathifera</taxon>
        <taxon>Rotifera</taxon>
        <taxon>Eurotatoria</taxon>
        <taxon>Bdelloidea</taxon>
        <taxon>Philodinida</taxon>
        <taxon>Philodinidae</taxon>
        <taxon>Rotaria</taxon>
    </lineage>
</organism>
<feature type="domain" description="Dynein heavy chain tail" evidence="1">
    <location>
        <begin position="2"/>
        <end position="188"/>
    </location>
</feature>
<accession>A0A8S3HP09</accession>
<dbReference type="InterPro" id="IPR026983">
    <property type="entry name" value="DHC"/>
</dbReference>
<dbReference type="Proteomes" id="UP000676336">
    <property type="component" value="Unassembled WGS sequence"/>
</dbReference>
<dbReference type="InterPro" id="IPR013594">
    <property type="entry name" value="Dynein_heavy_tail"/>
</dbReference>
<gene>
    <name evidence="2" type="ORF">SMN809_LOCUS69753</name>
</gene>
<dbReference type="PANTHER" id="PTHR46532">
    <property type="entry name" value="MALE FERTILITY FACTOR KL5"/>
    <property type="match status" value="1"/>
</dbReference>
<dbReference type="AlphaFoldDB" id="A0A8S3HP09"/>
<evidence type="ECO:0000313" key="3">
    <source>
        <dbReference type="Proteomes" id="UP000676336"/>
    </source>
</evidence>
<dbReference type="GO" id="GO:0045505">
    <property type="term" value="F:dynein intermediate chain binding"/>
    <property type="evidence" value="ECO:0007669"/>
    <property type="project" value="InterPro"/>
</dbReference>
<evidence type="ECO:0000259" key="1">
    <source>
        <dbReference type="Pfam" id="PF08385"/>
    </source>
</evidence>
<proteinExistence type="predicted"/>
<dbReference type="PANTHER" id="PTHR46532:SF11">
    <property type="entry name" value="DYNEIN AXONEMAL HEAVY CHAIN 12"/>
    <property type="match status" value="1"/>
</dbReference>
<name>A0A8S3HP09_9BILA</name>